<evidence type="ECO:0000313" key="1">
    <source>
        <dbReference type="EMBL" id="ABO60412.1"/>
    </source>
</evidence>
<name>A4JVV9_BURVG</name>
<keyword evidence="1" id="KW-0614">Plasmid</keyword>
<dbReference type="EMBL" id="CP000619">
    <property type="protein sequence ID" value="ABO60412.1"/>
    <property type="molecule type" value="Genomic_DNA"/>
</dbReference>
<dbReference type="KEGG" id="bvi:Bcep1808_7537"/>
<dbReference type="Proteomes" id="UP000002287">
    <property type="component" value="Plasmid pBVIE03"/>
</dbReference>
<sequence length="95" mass="10134">MSLKSRPIVQVVHIESPPRAVMRSSFVAPVSPRIGDLGAVVDVVDDGRGGVGYVVESVVEEGEHRGSTRWVALFSVRELCASSDLGQVLCRTAEA</sequence>
<organism evidence="1 2">
    <name type="scientific">Burkholderia vietnamiensis (strain G4 / LMG 22486)</name>
    <name type="common">Burkholderia cepacia (strain R1808)</name>
    <dbReference type="NCBI Taxonomy" id="269482"/>
    <lineage>
        <taxon>Bacteria</taxon>
        <taxon>Pseudomonadati</taxon>
        <taxon>Pseudomonadota</taxon>
        <taxon>Betaproteobacteria</taxon>
        <taxon>Burkholderiales</taxon>
        <taxon>Burkholderiaceae</taxon>
        <taxon>Burkholderia</taxon>
        <taxon>Burkholderia cepacia complex</taxon>
    </lineage>
</organism>
<protein>
    <submittedName>
        <fullName evidence="1">Uncharacterized protein</fullName>
    </submittedName>
</protein>
<gene>
    <name evidence="1" type="ordered locus">Bcep1808_7537</name>
</gene>
<geneLocation type="plasmid" evidence="1 2">
    <name>pBVIE03</name>
</geneLocation>
<proteinExistence type="predicted"/>
<dbReference type="AlphaFoldDB" id="A4JVV9"/>
<accession>A4JVV9</accession>
<evidence type="ECO:0000313" key="2">
    <source>
        <dbReference type="Proteomes" id="UP000002287"/>
    </source>
</evidence>
<dbReference type="HOGENOM" id="CLU_2367520_0_0_4"/>
<reference evidence="1 2" key="1">
    <citation type="submission" date="2007-03" db="EMBL/GenBank/DDBJ databases">
        <title>Complete sequence of plasmid pBVIE03 of Burkholderia vietnamiensis G4.</title>
        <authorList>
            <consortium name="US DOE Joint Genome Institute"/>
            <person name="Copeland A."/>
            <person name="Lucas S."/>
            <person name="Lapidus A."/>
            <person name="Barry K."/>
            <person name="Detter J.C."/>
            <person name="Glavina del Rio T."/>
            <person name="Hammon N."/>
            <person name="Israni S."/>
            <person name="Dalin E."/>
            <person name="Tice H."/>
            <person name="Pitluck S."/>
            <person name="Chain P."/>
            <person name="Malfatti S."/>
            <person name="Shin M."/>
            <person name="Vergez L."/>
            <person name="Schmutz J."/>
            <person name="Larimer F."/>
            <person name="Land M."/>
            <person name="Hauser L."/>
            <person name="Kyrpides N."/>
            <person name="Tiedje J."/>
            <person name="Richardson P."/>
        </authorList>
    </citation>
    <scope>NUCLEOTIDE SEQUENCE [LARGE SCALE GENOMIC DNA]</scope>
    <source>
        <strain evidence="2">G4 / LMG 22486</strain>
        <plasmid evidence="1 2">pBVIE03</plasmid>
    </source>
</reference>